<reference evidence="2 3" key="1">
    <citation type="journal article" date="2018" name="Biotechnol. Adv.">
        <title>Improved genomic resources and new bioinformatic workflow for the carcinogenic parasite Clonorchis sinensis: Biotechnological implications.</title>
        <authorList>
            <person name="Wang D."/>
            <person name="Korhonen P.K."/>
            <person name="Gasser R.B."/>
            <person name="Young N.D."/>
        </authorList>
    </citation>
    <scope>NUCLEOTIDE SEQUENCE [LARGE SCALE GENOMIC DNA]</scope>
    <source>
        <strain evidence="2">Cs-k2</strain>
    </source>
</reference>
<dbReference type="EMBL" id="NIRI02000010">
    <property type="protein sequence ID" value="KAG5454071.1"/>
    <property type="molecule type" value="Genomic_DNA"/>
</dbReference>
<keyword evidence="1" id="KW-0732">Signal</keyword>
<reference evidence="2 3" key="2">
    <citation type="journal article" date="2021" name="Genomics">
        <title>High-quality reference genome for Clonorchis sinensis.</title>
        <authorList>
            <person name="Young N.D."/>
            <person name="Stroehlein A.J."/>
            <person name="Kinkar L."/>
            <person name="Wang T."/>
            <person name="Sohn W.M."/>
            <person name="Chang B.C.H."/>
            <person name="Kaur P."/>
            <person name="Weisz D."/>
            <person name="Dudchenko O."/>
            <person name="Aiden E.L."/>
            <person name="Korhonen P.K."/>
            <person name="Gasser R.B."/>
        </authorList>
    </citation>
    <scope>NUCLEOTIDE SEQUENCE [LARGE SCALE GENOMIC DNA]</scope>
    <source>
        <strain evidence="2">Cs-k2</strain>
    </source>
</reference>
<accession>A0A8T1MZ87</accession>
<sequence>MVLRAGIALFIVSTACDAIVSIYPFDAPYLHLRHEKPLGWQMGLFDRCQVHGEDRGMVTMKIELFVCKLPDFLRKRPTDLQSWFVNWLFLVKEETCNATVDIRGRQLFDNLQRKLVYKSSVPNRDTSERNSFSMVSEMVLRAGIALLIMSAVCDAVVSLYPFDAPYLDKKPVFVTVKAPQSHGWDDLCNWLRYKRPYGWQLGLIDRCQVHKQDRGSVTMKIELFVHKLPHILHKSPTDLQSWFINWLFWDREEPCITIADIPGRKLFDNLQQFWIVGPEEENSCSKVMGLSLPGILLEECNDAMFPQTVLKWKTIGVMMDQKATRYAVHQVVQALNGNGRKCVFNGFLTAFSD</sequence>
<gene>
    <name evidence="2" type="ORF">CSKR_201905</name>
</gene>
<feature type="signal peptide" evidence="1">
    <location>
        <begin position="1"/>
        <end position="18"/>
    </location>
</feature>
<name>A0A8T1MZ87_CLOSI</name>
<keyword evidence="3" id="KW-1185">Reference proteome</keyword>
<proteinExistence type="predicted"/>
<dbReference type="Proteomes" id="UP000286415">
    <property type="component" value="Unassembled WGS sequence"/>
</dbReference>
<evidence type="ECO:0000256" key="1">
    <source>
        <dbReference type="SAM" id="SignalP"/>
    </source>
</evidence>
<dbReference type="PROSITE" id="PS51257">
    <property type="entry name" value="PROKAR_LIPOPROTEIN"/>
    <property type="match status" value="1"/>
</dbReference>
<evidence type="ECO:0000313" key="3">
    <source>
        <dbReference type="Proteomes" id="UP000286415"/>
    </source>
</evidence>
<comment type="caution">
    <text evidence="2">The sequence shown here is derived from an EMBL/GenBank/DDBJ whole genome shotgun (WGS) entry which is preliminary data.</text>
</comment>
<feature type="chain" id="PRO_5035895621" evidence="1">
    <location>
        <begin position="19"/>
        <end position="353"/>
    </location>
</feature>
<dbReference type="OrthoDB" id="6298486at2759"/>
<organism evidence="2 3">
    <name type="scientific">Clonorchis sinensis</name>
    <name type="common">Chinese liver fluke</name>
    <dbReference type="NCBI Taxonomy" id="79923"/>
    <lineage>
        <taxon>Eukaryota</taxon>
        <taxon>Metazoa</taxon>
        <taxon>Spiralia</taxon>
        <taxon>Lophotrochozoa</taxon>
        <taxon>Platyhelminthes</taxon>
        <taxon>Trematoda</taxon>
        <taxon>Digenea</taxon>
        <taxon>Opisthorchiida</taxon>
        <taxon>Opisthorchiata</taxon>
        <taxon>Opisthorchiidae</taxon>
        <taxon>Clonorchis</taxon>
    </lineage>
</organism>
<evidence type="ECO:0000313" key="2">
    <source>
        <dbReference type="EMBL" id="KAG5454071.1"/>
    </source>
</evidence>
<protein>
    <submittedName>
        <fullName evidence="2">Uncharacterized protein</fullName>
    </submittedName>
</protein>
<dbReference type="AlphaFoldDB" id="A0A8T1MZ87"/>